<evidence type="ECO:0000313" key="1">
    <source>
        <dbReference type="EMBL" id="CAF0929103.1"/>
    </source>
</evidence>
<dbReference type="Proteomes" id="UP000663852">
    <property type="component" value="Unassembled WGS sequence"/>
</dbReference>
<evidence type="ECO:0000313" key="3">
    <source>
        <dbReference type="Proteomes" id="UP000663828"/>
    </source>
</evidence>
<dbReference type="Pfam" id="PF11625">
    <property type="entry name" value="DUF3253"/>
    <property type="match status" value="1"/>
</dbReference>
<protein>
    <recommendedName>
        <fullName evidence="4">DUF3253 domain-containing protein</fullName>
    </recommendedName>
</protein>
<sequence length="83" mass="9417">MAVNLNEMIMSMAKKRGLAKTFCPSEIARQLSSKEDEWRTLMDPVRIAAARLIDQGLLVCKQHGEIVNIRTVKGPIRLQMVEH</sequence>
<reference evidence="1" key="1">
    <citation type="submission" date="2021-02" db="EMBL/GenBank/DDBJ databases">
        <authorList>
            <person name="Nowell W R."/>
        </authorList>
    </citation>
    <scope>NUCLEOTIDE SEQUENCE</scope>
</reference>
<dbReference type="OrthoDB" id="2563170at2759"/>
<proteinExistence type="predicted"/>
<dbReference type="Proteomes" id="UP000663828">
    <property type="component" value="Unassembled WGS sequence"/>
</dbReference>
<comment type="caution">
    <text evidence="1">The sequence shown here is derived from an EMBL/GenBank/DDBJ whole genome shotgun (WGS) entry which is preliminary data.</text>
</comment>
<name>A0A814BKH2_ADIRI</name>
<dbReference type="EMBL" id="CAJNOJ010000050">
    <property type="protein sequence ID" value="CAF0963584.1"/>
    <property type="molecule type" value="Genomic_DNA"/>
</dbReference>
<dbReference type="InterPro" id="IPR036388">
    <property type="entry name" value="WH-like_DNA-bd_sf"/>
</dbReference>
<keyword evidence="3" id="KW-1185">Reference proteome</keyword>
<dbReference type="EMBL" id="CAJNOR010000488">
    <property type="protein sequence ID" value="CAF0929103.1"/>
    <property type="molecule type" value="Genomic_DNA"/>
</dbReference>
<dbReference type="AlphaFoldDB" id="A0A814BKH2"/>
<dbReference type="SUPFAM" id="SSF46785">
    <property type="entry name" value="Winged helix' DNA-binding domain"/>
    <property type="match status" value="1"/>
</dbReference>
<accession>A0A814BKH2</accession>
<evidence type="ECO:0008006" key="4">
    <source>
        <dbReference type="Google" id="ProtNLM"/>
    </source>
</evidence>
<dbReference type="InterPro" id="IPR036390">
    <property type="entry name" value="WH_DNA-bd_sf"/>
</dbReference>
<organism evidence="1 3">
    <name type="scientific">Adineta ricciae</name>
    <name type="common">Rotifer</name>
    <dbReference type="NCBI Taxonomy" id="249248"/>
    <lineage>
        <taxon>Eukaryota</taxon>
        <taxon>Metazoa</taxon>
        <taxon>Spiralia</taxon>
        <taxon>Gnathifera</taxon>
        <taxon>Rotifera</taxon>
        <taxon>Eurotatoria</taxon>
        <taxon>Bdelloidea</taxon>
        <taxon>Adinetida</taxon>
        <taxon>Adinetidae</taxon>
        <taxon>Adineta</taxon>
    </lineage>
</organism>
<evidence type="ECO:0000313" key="2">
    <source>
        <dbReference type="EMBL" id="CAF0963584.1"/>
    </source>
</evidence>
<dbReference type="InterPro" id="IPR021660">
    <property type="entry name" value="DUF3253"/>
</dbReference>
<gene>
    <name evidence="2" type="ORF">EDS130_LOCUS12985</name>
    <name evidence="1" type="ORF">XAT740_LOCUS9473</name>
</gene>
<dbReference type="Gene3D" id="1.10.10.10">
    <property type="entry name" value="Winged helix-like DNA-binding domain superfamily/Winged helix DNA-binding domain"/>
    <property type="match status" value="1"/>
</dbReference>